<keyword evidence="2" id="KW-1185">Reference proteome</keyword>
<reference evidence="1" key="1">
    <citation type="submission" date="2023-03" db="EMBL/GenBank/DDBJ databases">
        <title>Massive genome expansion in bonnet fungi (Mycena s.s.) driven by repeated elements and novel gene families across ecological guilds.</title>
        <authorList>
            <consortium name="Lawrence Berkeley National Laboratory"/>
            <person name="Harder C.B."/>
            <person name="Miyauchi S."/>
            <person name="Viragh M."/>
            <person name="Kuo A."/>
            <person name="Thoen E."/>
            <person name="Andreopoulos B."/>
            <person name="Lu D."/>
            <person name="Skrede I."/>
            <person name="Drula E."/>
            <person name="Henrissat B."/>
            <person name="Morin E."/>
            <person name="Kohler A."/>
            <person name="Barry K."/>
            <person name="LaButti K."/>
            <person name="Morin E."/>
            <person name="Salamov A."/>
            <person name="Lipzen A."/>
            <person name="Mereny Z."/>
            <person name="Hegedus B."/>
            <person name="Baldrian P."/>
            <person name="Stursova M."/>
            <person name="Weitz H."/>
            <person name="Taylor A."/>
            <person name="Grigoriev I.V."/>
            <person name="Nagy L.G."/>
            <person name="Martin F."/>
            <person name="Kauserud H."/>
        </authorList>
    </citation>
    <scope>NUCLEOTIDE SEQUENCE</scope>
    <source>
        <strain evidence="1">CBHHK200</strain>
    </source>
</reference>
<evidence type="ECO:0000313" key="2">
    <source>
        <dbReference type="Proteomes" id="UP001218188"/>
    </source>
</evidence>
<comment type="caution">
    <text evidence="1">The sequence shown here is derived from an EMBL/GenBank/DDBJ whole genome shotgun (WGS) entry which is preliminary data.</text>
</comment>
<gene>
    <name evidence="1" type="ORF">C8F04DRAFT_1112724</name>
</gene>
<name>A0AAD6WXA6_9AGAR</name>
<evidence type="ECO:0000313" key="1">
    <source>
        <dbReference type="EMBL" id="KAJ7030863.1"/>
    </source>
</evidence>
<dbReference type="Proteomes" id="UP001218188">
    <property type="component" value="Unassembled WGS sequence"/>
</dbReference>
<sequence length="627" mass="70898">MPSKKKETSSKVPAPTVDEFADLCAALDASGRLCNAKTKEASRWCPRHDEERIKLYINYKAHHTALDAFPEYSICHSPGAIKGCTSLETVRAWNTALITKYQLLKRCISARAYFTERFFGNDMDFGHKTFWHSLVKQLYKIEALLSDVEQRACSLLLEAQNALWVLELQTDQPEAEKDCSGHDDGLFSVRTKPRPNPTDVADVEDPLDVALREKCILLWEKIKTRLSRYCAPASSKFYKERIDVIHACVRRAIYTDAKLLVVAQNYKTVMAMLTDSTLDLQTVEKLWYAIRHLYVHEVRAAIDDVLRPHDDLGEFVTVLGGRVYKELSGRSFPFHAWGHMTALFMCYSCVRRVCKTVDEIVSLTRFVVLNMNGLSQSNLRYEFPYDGSKVLSLSGFIPNGIDTFPPRSVVSKCNCVYNGVPHWEETSVTYVVCAGLSLTDPKSQVFVNACLRDPTMMVLVRKGAGGRIIRSAERIWAERMRHANTRAGLRTATWDPARTVYYQDSVLEEAWPKVYHEEALEDCFQIALFDGGQGSMADLIAKITSIWLDKVHDLPDQMALFADIALPFVKSGELEVDYRKRGAAIVVPNLEVDVLAAYKLIWGKAPAELVDDDILLRIPGPLPRPKK</sequence>
<dbReference type="AlphaFoldDB" id="A0AAD6WXA6"/>
<protein>
    <submittedName>
        <fullName evidence="1">Uncharacterized protein</fullName>
    </submittedName>
</protein>
<dbReference type="EMBL" id="JARJCM010000087">
    <property type="protein sequence ID" value="KAJ7030863.1"/>
    <property type="molecule type" value="Genomic_DNA"/>
</dbReference>
<organism evidence="1 2">
    <name type="scientific">Mycena alexandri</name>
    <dbReference type="NCBI Taxonomy" id="1745969"/>
    <lineage>
        <taxon>Eukaryota</taxon>
        <taxon>Fungi</taxon>
        <taxon>Dikarya</taxon>
        <taxon>Basidiomycota</taxon>
        <taxon>Agaricomycotina</taxon>
        <taxon>Agaricomycetes</taxon>
        <taxon>Agaricomycetidae</taxon>
        <taxon>Agaricales</taxon>
        <taxon>Marasmiineae</taxon>
        <taxon>Mycenaceae</taxon>
        <taxon>Mycena</taxon>
    </lineage>
</organism>
<proteinExistence type="predicted"/>
<accession>A0AAD6WXA6</accession>